<feature type="domain" description="Tetrahydrodipicolinate-N-succinyltransferase chain A" evidence="8">
    <location>
        <begin position="4"/>
        <end position="66"/>
    </location>
</feature>
<dbReference type="Proteomes" id="UP001500454">
    <property type="component" value="Unassembled WGS sequence"/>
</dbReference>
<evidence type="ECO:0000256" key="7">
    <source>
        <dbReference type="ARBA" id="ARBA00023315"/>
    </source>
</evidence>
<keyword evidence="10" id="KW-1185">Reference proteome</keyword>
<evidence type="ECO:0000313" key="9">
    <source>
        <dbReference type="EMBL" id="GAA4386736.1"/>
    </source>
</evidence>
<dbReference type="InterPro" id="IPR018357">
    <property type="entry name" value="Hexapep_transf_CS"/>
</dbReference>
<evidence type="ECO:0000256" key="4">
    <source>
        <dbReference type="ARBA" id="ARBA00022737"/>
    </source>
</evidence>
<dbReference type="SUPFAM" id="SSF51161">
    <property type="entry name" value="Trimeric LpxA-like enzymes"/>
    <property type="match status" value="1"/>
</dbReference>
<comment type="caution">
    <text evidence="9">The sequence shown here is derived from an EMBL/GenBank/DDBJ whole genome shotgun (WGS) entry which is preliminary data.</text>
</comment>
<dbReference type="PROSITE" id="PS00101">
    <property type="entry name" value="HEXAPEP_TRANSFERASES"/>
    <property type="match status" value="1"/>
</dbReference>
<gene>
    <name evidence="9" type="ORF">GCM10023186_31690</name>
</gene>
<dbReference type="NCBIfam" id="NF008808">
    <property type="entry name" value="PRK11830.1"/>
    <property type="match status" value="1"/>
</dbReference>
<dbReference type="EMBL" id="BAABHA010000010">
    <property type="protein sequence ID" value="GAA4386736.1"/>
    <property type="molecule type" value="Genomic_DNA"/>
</dbReference>
<evidence type="ECO:0000256" key="6">
    <source>
        <dbReference type="ARBA" id="ARBA00023154"/>
    </source>
</evidence>
<evidence type="ECO:0000256" key="2">
    <source>
        <dbReference type="ARBA" id="ARBA00022605"/>
    </source>
</evidence>
<evidence type="ECO:0000256" key="5">
    <source>
        <dbReference type="ARBA" id="ARBA00022915"/>
    </source>
</evidence>
<dbReference type="CDD" id="cd03350">
    <property type="entry name" value="LbH_THP_succinylT"/>
    <property type="match status" value="1"/>
</dbReference>
<keyword evidence="3" id="KW-0808">Transferase</keyword>
<proteinExistence type="inferred from homology"/>
<evidence type="ECO:0000256" key="1">
    <source>
        <dbReference type="ARBA" id="ARBA00007274"/>
    </source>
</evidence>
<comment type="similarity">
    <text evidence="1">Belongs to the transferase hexapeptide repeat family.</text>
</comment>
<dbReference type="Gene3D" id="2.160.10.10">
    <property type="entry name" value="Hexapeptide repeat proteins"/>
    <property type="match status" value="1"/>
</dbReference>
<dbReference type="RefSeq" id="WP_345225855.1">
    <property type="nucleotide sequence ID" value="NZ_BAABHA010000010.1"/>
</dbReference>
<sequence>MNDIHALIEAAWTDRSLLQQADTQEAIRTVIDHLDRGQLRVAEPTEEGRWQVNDWVKKAVILYFPLQQMETMEVGPFEFHDKMKLKTNYAQQKVRVVPPAVARYGAFLAPGVIMMPSYVNIGAYVGEGTMVDTWATVGSCAQVGSHVHLSGGVGLGGVLEPVQASPVIIEDGAFIGSRCILVEGCHIGKEAVVGAGVTITGSTRIIDVSGSEPKEYRGYVPPRSVVIPGTLPKQFPAGEYHVPCALIIGQRKPSTDLKTSLNDALREHDVAV</sequence>
<dbReference type="Pfam" id="PF14602">
    <property type="entry name" value="Hexapep_2"/>
    <property type="match status" value="1"/>
</dbReference>
<accession>A0ABP8J895</accession>
<keyword evidence="5" id="KW-0220">Diaminopimelate biosynthesis</keyword>
<evidence type="ECO:0000313" key="10">
    <source>
        <dbReference type="Proteomes" id="UP001500454"/>
    </source>
</evidence>
<keyword evidence="7" id="KW-0012">Acyltransferase</keyword>
<dbReference type="InterPro" id="IPR037133">
    <property type="entry name" value="THP_succinylTrfase_N_sf"/>
</dbReference>
<evidence type="ECO:0000256" key="3">
    <source>
        <dbReference type="ARBA" id="ARBA00022679"/>
    </source>
</evidence>
<keyword evidence="6" id="KW-0457">Lysine biosynthesis</keyword>
<dbReference type="PANTHER" id="PTHR43300">
    <property type="entry name" value="ACETYLTRANSFERASE"/>
    <property type="match status" value="1"/>
</dbReference>
<evidence type="ECO:0000259" key="8">
    <source>
        <dbReference type="Pfam" id="PF14805"/>
    </source>
</evidence>
<dbReference type="PANTHER" id="PTHR43300:SF10">
    <property type="entry name" value="2,3,4,5-TETRAHYDROPYRIDINE-2,6-DICARBOXYLATE N-ACETYLTRANSFERASE"/>
    <property type="match status" value="1"/>
</dbReference>
<dbReference type="Pfam" id="PF14805">
    <property type="entry name" value="THDPS_N_2"/>
    <property type="match status" value="1"/>
</dbReference>
<dbReference type="Gene3D" id="1.10.166.10">
    <property type="entry name" value="Tetrahydrodipicolinate-N-succinyltransferase, N-terminal domain"/>
    <property type="match status" value="1"/>
</dbReference>
<organism evidence="9 10">
    <name type="scientific">Hymenobacter koreensis</name>
    <dbReference type="NCBI Taxonomy" id="1084523"/>
    <lineage>
        <taxon>Bacteria</taxon>
        <taxon>Pseudomonadati</taxon>
        <taxon>Bacteroidota</taxon>
        <taxon>Cytophagia</taxon>
        <taxon>Cytophagales</taxon>
        <taxon>Hymenobacteraceae</taxon>
        <taxon>Hymenobacter</taxon>
    </lineage>
</organism>
<dbReference type="InterPro" id="IPR023180">
    <property type="entry name" value="THP_succinylTrfase_dom1"/>
</dbReference>
<name>A0ABP8J895_9BACT</name>
<reference evidence="10" key="1">
    <citation type="journal article" date="2019" name="Int. J. Syst. Evol. Microbiol.">
        <title>The Global Catalogue of Microorganisms (GCM) 10K type strain sequencing project: providing services to taxonomists for standard genome sequencing and annotation.</title>
        <authorList>
            <consortium name="The Broad Institute Genomics Platform"/>
            <consortium name="The Broad Institute Genome Sequencing Center for Infectious Disease"/>
            <person name="Wu L."/>
            <person name="Ma J."/>
        </authorList>
    </citation>
    <scope>NUCLEOTIDE SEQUENCE [LARGE SCALE GENOMIC DNA]</scope>
    <source>
        <strain evidence="10">JCM 17924</strain>
    </source>
</reference>
<dbReference type="InterPro" id="IPR050179">
    <property type="entry name" value="Trans_hexapeptide_repeat"/>
</dbReference>
<dbReference type="InterPro" id="IPR001451">
    <property type="entry name" value="Hexapep"/>
</dbReference>
<keyword evidence="2" id="KW-0028">Amino-acid biosynthesis</keyword>
<protein>
    <submittedName>
        <fullName evidence="9">2,3,4,5-tetrahydropyridine-2,6-dicarboxylate N-succinyltransferase</fullName>
    </submittedName>
</protein>
<keyword evidence="4" id="KW-0677">Repeat</keyword>
<dbReference type="InterPro" id="IPR011004">
    <property type="entry name" value="Trimer_LpxA-like_sf"/>
</dbReference>